<feature type="compositionally biased region" description="Acidic residues" evidence="1">
    <location>
        <begin position="333"/>
        <end position="342"/>
    </location>
</feature>
<dbReference type="EMBL" id="CP007055">
    <property type="protein sequence ID" value="AHG00270.1"/>
    <property type="molecule type" value="Genomic_DNA"/>
</dbReference>
<evidence type="ECO:0000259" key="4">
    <source>
        <dbReference type="Pfam" id="PF24036"/>
    </source>
</evidence>
<keyword evidence="2" id="KW-0812">Transmembrane</keyword>
<feature type="compositionally biased region" description="Basic and acidic residues" evidence="1">
    <location>
        <begin position="297"/>
        <end position="306"/>
    </location>
</feature>
<accession>W0JSU0</accession>
<dbReference type="RefSeq" id="WP_049953507.1">
    <property type="nucleotide sequence ID" value="NZ_CP007055.1"/>
</dbReference>
<evidence type="ECO:0000256" key="2">
    <source>
        <dbReference type="SAM" id="Phobius"/>
    </source>
</evidence>
<reference evidence="5 6" key="1">
    <citation type="submission" date="2014-01" db="EMBL/GenBank/DDBJ databases">
        <authorList>
            <consortium name="DOE Joint Genome Institute"/>
            <person name="Anderson I."/>
            <person name="Huntemann M."/>
            <person name="Han J."/>
            <person name="Chen A."/>
            <person name="Kyrpides N."/>
            <person name="Mavromatis K."/>
            <person name="Markowitz V."/>
            <person name="Palaniappan K."/>
            <person name="Ivanova N."/>
            <person name="Schaumberg A."/>
            <person name="Pati A."/>
            <person name="Liolios K."/>
            <person name="Nordberg H.P."/>
            <person name="Cantor M.N."/>
            <person name="Hua S.X."/>
            <person name="Woyke T."/>
        </authorList>
    </citation>
    <scope>NUCLEOTIDE SEQUENCE [LARGE SCALE GENOMIC DNA]</scope>
    <source>
        <strain evidence="5 6">XH-48</strain>
    </source>
</reference>
<evidence type="ECO:0000256" key="1">
    <source>
        <dbReference type="SAM" id="MobiDB-lite"/>
    </source>
</evidence>
<feature type="transmembrane region" description="Helical" evidence="2">
    <location>
        <begin position="252"/>
        <end position="274"/>
    </location>
</feature>
<dbReference type="InterPro" id="IPR055769">
    <property type="entry name" value="DUF7345"/>
</dbReference>
<dbReference type="PATRIC" id="fig|797299.3.peg.2433"/>
<feature type="domain" description="DUF7345" evidence="4">
    <location>
        <begin position="65"/>
        <end position="212"/>
    </location>
</feature>
<gene>
    <name evidence="5" type="ORF">HALLA_17155</name>
</gene>
<organism evidence="5 6">
    <name type="scientific">Halostagnicola larsenii XH-48</name>
    <dbReference type="NCBI Taxonomy" id="797299"/>
    <lineage>
        <taxon>Archaea</taxon>
        <taxon>Methanobacteriati</taxon>
        <taxon>Methanobacteriota</taxon>
        <taxon>Stenosarchaea group</taxon>
        <taxon>Halobacteria</taxon>
        <taxon>Halobacteriales</taxon>
        <taxon>Natrialbaceae</taxon>
        <taxon>Halostagnicola</taxon>
    </lineage>
</organism>
<proteinExistence type="predicted"/>
<dbReference type="GeneID" id="25146133"/>
<dbReference type="AlphaFoldDB" id="W0JSU0"/>
<name>W0JSU0_9EURY</name>
<evidence type="ECO:0000313" key="5">
    <source>
        <dbReference type="EMBL" id="AHG00270.1"/>
    </source>
</evidence>
<feature type="domain" description="DUF7343" evidence="3">
    <location>
        <begin position="345"/>
        <end position="406"/>
    </location>
</feature>
<keyword evidence="2" id="KW-0472">Membrane</keyword>
<dbReference type="Proteomes" id="UP000019024">
    <property type="component" value="Chromosome"/>
</dbReference>
<evidence type="ECO:0000313" key="6">
    <source>
        <dbReference type="Proteomes" id="UP000019024"/>
    </source>
</evidence>
<feature type="region of interest" description="Disordered" evidence="1">
    <location>
        <begin position="288"/>
        <end position="346"/>
    </location>
</feature>
<dbReference type="STRING" id="797299.HALLA_17155"/>
<protein>
    <recommendedName>
        <fullName evidence="7">HTH iclR-type domain-containing protein</fullName>
    </recommendedName>
</protein>
<dbReference type="eggNOG" id="arCOG00381">
    <property type="taxonomic scope" value="Archaea"/>
</dbReference>
<keyword evidence="6" id="KW-1185">Reference proteome</keyword>
<keyword evidence="2" id="KW-1133">Transmembrane helix</keyword>
<dbReference type="InterPro" id="IPR055767">
    <property type="entry name" value="DUF7343"/>
</dbReference>
<evidence type="ECO:0008006" key="7">
    <source>
        <dbReference type="Google" id="ProtNLM"/>
    </source>
</evidence>
<dbReference type="HOGENOM" id="CLU_048695_1_0_2"/>
<sequence length="414" mass="45331">MRLSTALTLALVALLVASTFGSVAASPISSSTGADRSPAQYTVATTFQDSDMQFDAADPKQSFRLNITESGDAEWTVESRFLLTDDSEVEQFEEFATEYTASNEFPIEAFEQANANADESIDREMAIKDERWDEPRTEAPNDDELEMIESDDDIETDNASIGVISYSFTWTNFGYVDGDRIYVNDVFESEHGDLLPFLNSNQQLVIQTPPEYEGVTPGSEDGTYVWDGPVELTDEPDLVFLSSGGSAPFPTLGWVGGILAVLAVAFGVSGYLLAQRRSDLEPLIDRIPDISVPGVDSNRDSGHVTDGDSFTAAGSAQSGGDRLAASESRDAELEFTEDEEVDPSLLSDEERVHRMLSKNGGRMKQATIVKETGWSNAKVSQLLSKMDDDDEIEKLRIGRENLITHPEVDPTEID</sequence>
<dbReference type="Pfam" id="PF24036">
    <property type="entry name" value="DUF7345"/>
    <property type="match status" value="1"/>
</dbReference>
<dbReference type="Pfam" id="PF24034">
    <property type="entry name" value="DUF7343"/>
    <property type="match status" value="1"/>
</dbReference>
<evidence type="ECO:0000259" key="3">
    <source>
        <dbReference type="Pfam" id="PF24034"/>
    </source>
</evidence>
<dbReference type="KEGG" id="hlr:HALLA_17155"/>